<feature type="compositionally biased region" description="Low complexity" evidence="1">
    <location>
        <begin position="49"/>
        <end position="58"/>
    </location>
</feature>
<keyword evidence="3" id="KW-1185">Reference proteome</keyword>
<organism evidence="2 3">
    <name type="scientific">Gryllus longicercus</name>
    <dbReference type="NCBI Taxonomy" id="2509291"/>
    <lineage>
        <taxon>Eukaryota</taxon>
        <taxon>Metazoa</taxon>
        <taxon>Ecdysozoa</taxon>
        <taxon>Arthropoda</taxon>
        <taxon>Hexapoda</taxon>
        <taxon>Insecta</taxon>
        <taxon>Pterygota</taxon>
        <taxon>Neoptera</taxon>
        <taxon>Polyneoptera</taxon>
        <taxon>Orthoptera</taxon>
        <taxon>Ensifera</taxon>
        <taxon>Gryllidea</taxon>
        <taxon>Grylloidea</taxon>
        <taxon>Gryllidae</taxon>
        <taxon>Gryllinae</taxon>
        <taxon>Gryllus</taxon>
    </lineage>
</organism>
<feature type="compositionally biased region" description="Gly residues" evidence="1">
    <location>
        <begin position="36"/>
        <end position="48"/>
    </location>
</feature>
<accession>A0AAN9VAL5</accession>
<dbReference type="Proteomes" id="UP001378592">
    <property type="component" value="Unassembled WGS sequence"/>
</dbReference>
<evidence type="ECO:0000256" key="1">
    <source>
        <dbReference type="SAM" id="MobiDB-lite"/>
    </source>
</evidence>
<proteinExistence type="predicted"/>
<dbReference type="EMBL" id="JAZDUA010000427">
    <property type="protein sequence ID" value="KAK7792765.1"/>
    <property type="molecule type" value="Genomic_DNA"/>
</dbReference>
<name>A0AAN9VAL5_9ORTH</name>
<comment type="caution">
    <text evidence="2">The sequence shown here is derived from an EMBL/GenBank/DDBJ whole genome shotgun (WGS) entry which is preliminary data.</text>
</comment>
<sequence>MAKVLETHTKETGRRRGRSHLQAAAGGQPPPSGNRQGEGGGGAGGGGPRAALAAAVAGISSRKRSQARAESRRTPVAGGEINTKHNGRGGGRPGPLAVVGR</sequence>
<feature type="region of interest" description="Disordered" evidence="1">
    <location>
        <begin position="1"/>
        <end position="101"/>
    </location>
</feature>
<gene>
    <name evidence="2" type="ORF">R5R35_004878</name>
</gene>
<dbReference type="AlphaFoldDB" id="A0AAN9VAL5"/>
<protein>
    <submittedName>
        <fullName evidence="2">Uncharacterized protein</fullName>
    </submittedName>
</protein>
<feature type="compositionally biased region" description="Basic and acidic residues" evidence="1">
    <location>
        <begin position="1"/>
        <end position="14"/>
    </location>
</feature>
<evidence type="ECO:0000313" key="3">
    <source>
        <dbReference type="Proteomes" id="UP001378592"/>
    </source>
</evidence>
<evidence type="ECO:0000313" key="2">
    <source>
        <dbReference type="EMBL" id="KAK7792765.1"/>
    </source>
</evidence>
<reference evidence="2 3" key="1">
    <citation type="submission" date="2024-03" db="EMBL/GenBank/DDBJ databases">
        <title>The genome assembly and annotation of the cricket Gryllus longicercus Weissman &amp; Gray.</title>
        <authorList>
            <person name="Szrajer S."/>
            <person name="Gray D."/>
            <person name="Ylla G."/>
        </authorList>
    </citation>
    <scope>NUCLEOTIDE SEQUENCE [LARGE SCALE GENOMIC DNA]</scope>
    <source>
        <strain evidence="2">DAG 2021-001</strain>
        <tissue evidence="2">Whole body minus gut</tissue>
    </source>
</reference>